<accession>A0A0Q0Q5D7</accession>
<proteinExistence type="predicted"/>
<reference evidence="1 2" key="1">
    <citation type="journal article" date="2015" name="Genome Biol. Evol.">
        <title>The Dynamics of Genetic Interactions between Vibrio metoecus and Vibrio cholerae, Two Close Relatives Co-Occurring in the Environment.</title>
        <authorList>
            <person name="Orata F.D."/>
            <person name="Kirchberger P.C."/>
            <person name="Meheust R."/>
            <person name="Barlow E.J."/>
            <person name="Tarr C.L."/>
            <person name="Boucher Y."/>
        </authorList>
    </citation>
    <scope>NUCLEOTIDE SEQUENCE [LARGE SCALE GENOMIC DNA]</scope>
    <source>
        <strain evidence="1 2">YB5B04</strain>
    </source>
</reference>
<dbReference type="AlphaFoldDB" id="A0A0Q0Q5D7"/>
<protein>
    <submittedName>
        <fullName evidence="1">Uncharacterized protein</fullName>
    </submittedName>
</protein>
<dbReference type="GeneID" id="94015729"/>
<dbReference type="RefSeq" id="WP_000149719.1">
    <property type="nucleotide sequence ID" value="NZ_ACZT01000026.1"/>
</dbReference>
<dbReference type="EMBL" id="LBGP01000013">
    <property type="protein sequence ID" value="KQB00982.1"/>
    <property type="molecule type" value="Genomic_DNA"/>
</dbReference>
<evidence type="ECO:0000313" key="2">
    <source>
        <dbReference type="Proteomes" id="UP000050491"/>
    </source>
</evidence>
<gene>
    <name evidence="1" type="ORF">XV92_10455</name>
</gene>
<sequence length="126" mass="13380">MTHRQSETFNNRVYVGAHGNLSLEEGKLSAKNTPIDTVFAVLELPIGLKLTGVRLVTNGLGASVSVDIKVNDIALALGEAVANKVAKQIPIKPVYLKEKGILNVTIKGGVATGELLILPEYVNVGY</sequence>
<dbReference type="Proteomes" id="UP000050491">
    <property type="component" value="Unassembled WGS sequence"/>
</dbReference>
<organism evidence="1 2">
    <name type="scientific">Vibrio metoecus</name>
    <dbReference type="NCBI Taxonomy" id="1481663"/>
    <lineage>
        <taxon>Bacteria</taxon>
        <taxon>Pseudomonadati</taxon>
        <taxon>Pseudomonadota</taxon>
        <taxon>Gammaproteobacteria</taxon>
        <taxon>Vibrionales</taxon>
        <taxon>Vibrionaceae</taxon>
        <taxon>Vibrio</taxon>
    </lineage>
</organism>
<dbReference type="PATRIC" id="fig|1481663.12.peg.863"/>
<evidence type="ECO:0000313" key="1">
    <source>
        <dbReference type="EMBL" id="KQB00982.1"/>
    </source>
</evidence>
<dbReference type="OrthoDB" id="5873380at2"/>
<comment type="caution">
    <text evidence="1">The sequence shown here is derived from an EMBL/GenBank/DDBJ whole genome shotgun (WGS) entry which is preliminary data.</text>
</comment>
<name>A0A0Q0Q5D7_VIBMT</name>